<accession>Q0RBL4</accession>
<dbReference type="STRING" id="326424.FRAAL6547"/>
<dbReference type="AlphaFoldDB" id="Q0RBL4"/>
<gene>
    <name evidence="2" type="ordered locus">FRAAL6547</name>
</gene>
<proteinExistence type="predicted"/>
<dbReference type="HOGENOM" id="CLU_2093237_0_0_11"/>
<dbReference type="Proteomes" id="UP000000657">
    <property type="component" value="Chromosome"/>
</dbReference>
<name>Q0RBL4_FRAAA</name>
<evidence type="ECO:0000256" key="1">
    <source>
        <dbReference type="SAM" id="MobiDB-lite"/>
    </source>
</evidence>
<sequence length="116" mass="12931">MVWQAGRTTAGWPPKRVENAVTWDTAIPTAGGVADRRRRAPDERDDLHITTPEAVPPCPPTGYRIRGGLRREFPCQPDDGTMEELLDLRGDTGMSRKRHTVVTDRTTEAIRINGPD</sequence>
<organism evidence="2 3">
    <name type="scientific">Frankia alni (strain DSM 45986 / CECT 9034 / ACN14a)</name>
    <dbReference type="NCBI Taxonomy" id="326424"/>
    <lineage>
        <taxon>Bacteria</taxon>
        <taxon>Bacillati</taxon>
        <taxon>Actinomycetota</taxon>
        <taxon>Actinomycetes</taxon>
        <taxon>Frankiales</taxon>
        <taxon>Frankiaceae</taxon>
        <taxon>Frankia</taxon>
    </lineage>
</organism>
<dbReference type="EMBL" id="CT573213">
    <property type="protein sequence ID" value="CAJ65170.1"/>
    <property type="molecule type" value="Genomic_DNA"/>
</dbReference>
<reference evidence="2 3" key="1">
    <citation type="journal article" date="2007" name="Genome Res.">
        <title>Genome characteristics of facultatively symbiotic Frankia sp. strains reflect host range and host plant biogeography.</title>
        <authorList>
            <person name="Normand P."/>
            <person name="Lapierre P."/>
            <person name="Tisa L.S."/>
            <person name="Gogarten J.P."/>
            <person name="Alloisio N."/>
            <person name="Bagnarol E."/>
            <person name="Bassi C.A."/>
            <person name="Berry A.M."/>
            <person name="Bickhart D.M."/>
            <person name="Choisne N."/>
            <person name="Couloux A."/>
            <person name="Cournoyer B."/>
            <person name="Cruveiller S."/>
            <person name="Daubin V."/>
            <person name="Demange N."/>
            <person name="Francino M.P."/>
            <person name="Goltsman E."/>
            <person name="Huang Y."/>
            <person name="Kopp O.R."/>
            <person name="Labarre L."/>
            <person name="Lapidus A."/>
            <person name="Lavire C."/>
            <person name="Marechal J."/>
            <person name="Martinez M."/>
            <person name="Mastronunzio J.E."/>
            <person name="Mullin B.C."/>
            <person name="Niemann J."/>
            <person name="Pujic P."/>
            <person name="Rawnsley T."/>
            <person name="Rouy Z."/>
            <person name="Schenowitz C."/>
            <person name="Sellstedt A."/>
            <person name="Tavares F."/>
            <person name="Tomkins J.P."/>
            <person name="Vallenet D."/>
            <person name="Valverde C."/>
            <person name="Wall L.G."/>
            <person name="Wang Y."/>
            <person name="Medigue C."/>
            <person name="Benson D.R."/>
        </authorList>
    </citation>
    <scope>NUCLEOTIDE SEQUENCE [LARGE SCALE GENOMIC DNA]</scope>
    <source>
        <strain evidence="3">DSM 45986 / CECT 9034 / ACN14a</strain>
    </source>
</reference>
<protein>
    <submittedName>
        <fullName evidence="2">Uncharacterized protein</fullName>
    </submittedName>
</protein>
<keyword evidence="3" id="KW-1185">Reference proteome</keyword>
<evidence type="ECO:0000313" key="2">
    <source>
        <dbReference type="EMBL" id="CAJ65170.1"/>
    </source>
</evidence>
<evidence type="ECO:0000313" key="3">
    <source>
        <dbReference type="Proteomes" id="UP000000657"/>
    </source>
</evidence>
<dbReference type="KEGG" id="fal:FRAAL6547"/>
<feature type="region of interest" description="Disordered" evidence="1">
    <location>
        <begin position="29"/>
        <end position="65"/>
    </location>
</feature>